<feature type="compositionally biased region" description="Basic and acidic residues" evidence="1">
    <location>
        <begin position="39"/>
        <end position="49"/>
    </location>
</feature>
<proteinExistence type="predicted"/>
<sequence length="49" mass="5988">KIKKKEGITFQRGDKLFLSLSRIKKLKRKNRKEKMKSKKKDERIKCCKH</sequence>
<accession>A0A816I673</accession>
<feature type="compositionally biased region" description="Basic residues" evidence="1">
    <location>
        <begin position="27"/>
        <end position="38"/>
    </location>
</feature>
<evidence type="ECO:0000256" key="1">
    <source>
        <dbReference type="SAM" id="MobiDB-lite"/>
    </source>
</evidence>
<reference evidence="2" key="1">
    <citation type="submission" date="2021-01" db="EMBL/GenBank/DDBJ databases">
        <authorList>
            <consortium name="Genoscope - CEA"/>
            <person name="William W."/>
        </authorList>
    </citation>
    <scope>NUCLEOTIDE SEQUENCE</scope>
</reference>
<dbReference type="EMBL" id="HG994367">
    <property type="protein sequence ID" value="CAF1697566.1"/>
    <property type="molecule type" value="Genomic_DNA"/>
</dbReference>
<dbReference type="Proteomes" id="UP001295469">
    <property type="component" value="Chromosome C03"/>
</dbReference>
<protein>
    <submittedName>
        <fullName evidence="2">(rape) hypothetical protein</fullName>
    </submittedName>
</protein>
<feature type="non-terminal residue" evidence="2">
    <location>
        <position position="1"/>
    </location>
</feature>
<feature type="region of interest" description="Disordered" evidence="1">
    <location>
        <begin position="27"/>
        <end position="49"/>
    </location>
</feature>
<organism evidence="2">
    <name type="scientific">Brassica napus</name>
    <name type="common">Rape</name>
    <dbReference type="NCBI Taxonomy" id="3708"/>
    <lineage>
        <taxon>Eukaryota</taxon>
        <taxon>Viridiplantae</taxon>
        <taxon>Streptophyta</taxon>
        <taxon>Embryophyta</taxon>
        <taxon>Tracheophyta</taxon>
        <taxon>Spermatophyta</taxon>
        <taxon>Magnoliopsida</taxon>
        <taxon>eudicotyledons</taxon>
        <taxon>Gunneridae</taxon>
        <taxon>Pentapetalae</taxon>
        <taxon>rosids</taxon>
        <taxon>malvids</taxon>
        <taxon>Brassicales</taxon>
        <taxon>Brassicaceae</taxon>
        <taxon>Brassiceae</taxon>
        <taxon>Brassica</taxon>
    </lineage>
</organism>
<gene>
    <name evidence="2" type="ORF">DARMORV10_C03P08700.1</name>
</gene>
<dbReference type="AlphaFoldDB" id="A0A816I673"/>
<name>A0A816I673_BRANA</name>
<evidence type="ECO:0000313" key="2">
    <source>
        <dbReference type="EMBL" id="CAF1697566.1"/>
    </source>
</evidence>